<evidence type="ECO:0008006" key="4">
    <source>
        <dbReference type="Google" id="ProtNLM"/>
    </source>
</evidence>
<evidence type="ECO:0000313" key="2">
    <source>
        <dbReference type="EMBL" id="PHJ34970.1"/>
    </source>
</evidence>
<gene>
    <name evidence="2" type="ORF">N776_06060</name>
</gene>
<dbReference type="EMBL" id="AVBE01000002">
    <property type="protein sequence ID" value="PHJ34970.1"/>
    <property type="molecule type" value="Genomic_DNA"/>
</dbReference>
<feature type="compositionally biased region" description="Polar residues" evidence="1">
    <location>
        <begin position="735"/>
        <end position="750"/>
    </location>
</feature>
<feature type="region of interest" description="Disordered" evidence="1">
    <location>
        <begin position="728"/>
        <end position="750"/>
    </location>
</feature>
<protein>
    <recommendedName>
        <fullName evidence="4">Portal protein</fullName>
    </recommendedName>
</protein>
<accession>A0AA44U868</accession>
<evidence type="ECO:0000256" key="1">
    <source>
        <dbReference type="SAM" id="MobiDB-lite"/>
    </source>
</evidence>
<name>A0AA44U868_NEIGO</name>
<proteinExistence type="predicted"/>
<dbReference type="Pfam" id="PF16510">
    <property type="entry name" value="P22_portal"/>
    <property type="match status" value="1"/>
</dbReference>
<dbReference type="Proteomes" id="UP000223296">
    <property type="component" value="Unassembled WGS sequence"/>
</dbReference>
<dbReference type="InterPro" id="IPR032427">
    <property type="entry name" value="P22_portal"/>
</dbReference>
<sequence length="750" mass="83232">MGTDVPETGVLPDKNGEPLTIGEYRLFVGEMMNQPAWRAVADKEMDYADGRQLDNELLQKQRELGLPPAVENLITPTLLSVQGYEATIRTDWRVTADGETGGRDVADALNFKLNRAERQSRADKACSDAFRGQIACGIGWVEVTRNPNPFEFPYECGVIHRNAIHWDMKSYKYDLSDARWLIRRRWLLPERLAQFFPEYAGHFKAMGRGGSDWRISGEMLDGGGNTGLADAWGISGRNTVSEEFWFNETTRELAVAEVWYRRWVTADCLRDKKTGRTVEFDGANPNHREMAANGAVLFAASVPRMRRAFVVGDLVVRDEPTPYPHQKFPYVPFFGFREDNTGIPYGYVRNMKYAQDNLNSTNSKLRWGLSAIRTVRTKGIVDMSDEQFRRNIARVDADIVLNKIEAAQPGARFDVSRDFELSAQHWQMLQDSRATIRQISGITPSFMGNRGNATSGRQESIQVEQSNQSLGLVMDNFRQSRSLVGELLLAMIIEDLGSDEQTVVIEGDAVTQGRTVVINRPETDPVTGKAYLSNDLQNIRLKVALEDVPSTNSYRSQQLGAMSEAGKSLPPEYQAAVLPFMVSLMDIPFKDKVIEKIKEVRVQETPEQIEARIAQAVQDALAKSGNDIKRRELALKEQRTASEIKEIEARAVQIGVQAAYAAMQAGGQIAAMPQIAPVADAVMQGAGYVRPARGDDPGFPVPAMPPETQIPPEGIPEAYGADTGPMTAVPPKSANHAQTGMETPTVSDNL</sequence>
<organism evidence="2 3">
    <name type="scientific">Neisseria gonorrhoeae 3502</name>
    <dbReference type="NCBI Taxonomy" id="1193404"/>
    <lineage>
        <taxon>Bacteria</taxon>
        <taxon>Pseudomonadati</taxon>
        <taxon>Pseudomonadota</taxon>
        <taxon>Betaproteobacteria</taxon>
        <taxon>Neisseriales</taxon>
        <taxon>Neisseriaceae</taxon>
        <taxon>Neisseria</taxon>
    </lineage>
</organism>
<reference evidence="2 3" key="1">
    <citation type="submission" date="2013-08" db="EMBL/GenBank/DDBJ databases">
        <authorList>
            <person name="Trees D."/>
        </authorList>
    </citation>
    <scope>NUCLEOTIDE SEQUENCE [LARGE SCALE GENOMIC DNA]</scope>
    <source>
        <strain evidence="2 3">3502</strain>
    </source>
</reference>
<dbReference type="AlphaFoldDB" id="A0AA44U868"/>
<evidence type="ECO:0000313" key="3">
    <source>
        <dbReference type="Proteomes" id="UP000223296"/>
    </source>
</evidence>
<comment type="caution">
    <text evidence="2">The sequence shown here is derived from an EMBL/GenBank/DDBJ whole genome shotgun (WGS) entry which is preliminary data.</text>
</comment>